<dbReference type="Gene3D" id="3.40.50.300">
    <property type="entry name" value="P-loop containing nucleotide triphosphate hydrolases"/>
    <property type="match status" value="1"/>
</dbReference>
<dbReference type="InterPro" id="IPR008266">
    <property type="entry name" value="Tyr_kinase_AS"/>
</dbReference>
<feature type="compositionally biased region" description="Polar residues" evidence="4">
    <location>
        <begin position="399"/>
        <end position="421"/>
    </location>
</feature>
<feature type="region of interest" description="Disordered" evidence="4">
    <location>
        <begin position="306"/>
        <end position="376"/>
    </location>
</feature>
<proteinExistence type="inferred from homology"/>
<gene>
    <name evidence="6" type="ORF">F5891DRAFT_1042420</name>
</gene>
<dbReference type="InterPro" id="IPR027417">
    <property type="entry name" value="P-loop_NTPase"/>
</dbReference>
<evidence type="ECO:0000256" key="1">
    <source>
        <dbReference type="ARBA" id="ARBA00008171"/>
    </source>
</evidence>
<dbReference type="GO" id="GO:0005524">
    <property type="term" value="F:ATP binding"/>
    <property type="evidence" value="ECO:0007669"/>
    <property type="project" value="UniProtKB-KW"/>
</dbReference>
<protein>
    <submittedName>
        <fullName evidence="6">Kinase-like domain-containing protein</fullName>
    </submittedName>
</protein>
<evidence type="ECO:0000256" key="3">
    <source>
        <dbReference type="ARBA" id="ARBA00022840"/>
    </source>
</evidence>
<dbReference type="InterPro" id="IPR001245">
    <property type="entry name" value="Ser-Thr/Tyr_kinase_cat_dom"/>
</dbReference>
<accession>A0AAD4E3D5</accession>
<dbReference type="GO" id="GO:0005525">
    <property type="term" value="F:GTP binding"/>
    <property type="evidence" value="ECO:0007669"/>
    <property type="project" value="InterPro"/>
</dbReference>
<dbReference type="PANTHER" id="PTHR44329:SF298">
    <property type="entry name" value="MIXED LINEAGE KINASE DOMAIN-LIKE PROTEIN"/>
    <property type="match status" value="1"/>
</dbReference>
<evidence type="ECO:0000313" key="6">
    <source>
        <dbReference type="EMBL" id="KAG1898531.1"/>
    </source>
</evidence>
<dbReference type="InterPro" id="IPR000719">
    <property type="entry name" value="Prot_kinase_dom"/>
</dbReference>
<dbReference type="Proteomes" id="UP001195769">
    <property type="component" value="Unassembled WGS sequence"/>
</dbReference>
<dbReference type="Pfam" id="PF07714">
    <property type="entry name" value="PK_Tyr_Ser-Thr"/>
    <property type="match status" value="1"/>
</dbReference>
<keyword evidence="7" id="KW-1185">Reference proteome</keyword>
<dbReference type="InterPro" id="IPR051681">
    <property type="entry name" value="Ser/Thr_Kinases-Pseudokinases"/>
</dbReference>
<feature type="region of interest" description="Disordered" evidence="4">
    <location>
        <begin position="399"/>
        <end position="422"/>
    </location>
</feature>
<dbReference type="PANTHER" id="PTHR44329">
    <property type="entry name" value="SERINE/THREONINE-PROTEIN KINASE TNNI3K-RELATED"/>
    <property type="match status" value="1"/>
</dbReference>
<keyword evidence="6" id="KW-0418">Kinase</keyword>
<feature type="region of interest" description="Disordered" evidence="4">
    <location>
        <begin position="1"/>
        <end position="23"/>
    </location>
</feature>
<organism evidence="6 7">
    <name type="scientific">Suillus fuscotomentosus</name>
    <dbReference type="NCBI Taxonomy" id="1912939"/>
    <lineage>
        <taxon>Eukaryota</taxon>
        <taxon>Fungi</taxon>
        <taxon>Dikarya</taxon>
        <taxon>Basidiomycota</taxon>
        <taxon>Agaricomycotina</taxon>
        <taxon>Agaricomycetes</taxon>
        <taxon>Agaricomycetidae</taxon>
        <taxon>Boletales</taxon>
        <taxon>Suillineae</taxon>
        <taxon>Suillaceae</taxon>
        <taxon>Suillus</taxon>
    </lineage>
</organism>
<keyword evidence="2" id="KW-0547">Nucleotide-binding</keyword>
<feature type="compositionally biased region" description="Polar residues" evidence="4">
    <location>
        <begin position="333"/>
        <end position="343"/>
    </location>
</feature>
<dbReference type="InterPro" id="IPR011009">
    <property type="entry name" value="Kinase-like_dom_sf"/>
</dbReference>
<keyword evidence="3" id="KW-0067">ATP-binding</keyword>
<dbReference type="GO" id="GO:0004672">
    <property type="term" value="F:protein kinase activity"/>
    <property type="evidence" value="ECO:0007669"/>
    <property type="project" value="InterPro"/>
</dbReference>
<evidence type="ECO:0000259" key="5">
    <source>
        <dbReference type="PROSITE" id="PS50011"/>
    </source>
</evidence>
<dbReference type="SUPFAM" id="SSF56112">
    <property type="entry name" value="Protein kinase-like (PK-like)"/>
    <property type="match status" value="1"/>
</dbReference>
<dbReference type="RefSeq" id="XP_041224107.1">
    <property type="nucleotide sequence ID" value="XM_041362106.1"/>
</dbReference>
<dbReference type="Gene3D" id="1.10.510.10">
    <property type="entry name" value="Transferase(Phosphotransferase) domain 1"/>
    <property type="match status" value="1"/>
</dbReference>
<comment type="similarity">
    <text evidence="1">Belongs to the protein kinase superfamily. TKL Ser/Thr protein kinase family. ROCO subfamily.</text>
</comment>
<dbReference type="Pfam" id="PF01926">
    <property type="entry name" value="MMR_HSR1"/>
    <property type="match status" value="1"/>
</dbReference>
<dbReference type="PROSITE" id="PS00675">
    <property type="entry name" value="SIGMA54_INTERACT_1"/>
    <property type="match status" value="1"/>
</dbReference>
<name>A0AAD4E3D5_9AGAM</name>
<dbReference type="GO" id="GO:0097527">
    <property type="term" value="P:necroptotic signaling pathway"/>
    <property type="evidence" value="ECO:0007669"/>
    <property type="project" value="TreeGrafter"/>
</dbReference>
<dbReference type="EMBL" id="JABBWK010000038">
    <property type="protein sequence ID" value="KAG1898531.1"/>
    <property type="molecule type" value="Genomic_DNA"/>
</dbReference>
<sequence>MGADTSPADLTPFITRTTQDHSSGGGFGDVWKCNCNADGISAVVAVKAFRYPENYYDSERIYRKISREIGILTLLRHDNIVPLLGIATGFGRRPDLPSLVTPWIPNGTLNVYLVSRHNDLTVLDRSRMLEDVSAGLRYLHSVPVVHGDITGANILIDEGGRAKLIDFGLSAVVLPLFGQSHLAATSIHAGAIHYAAPELLLDYVDVNDPASERTNIFPPLEKTDIYSFGCVMLQILSGRYPWFEIKSQNPEFRIYGLKRQGRGPQRPNGHPAIMDSDWDMIQKCLQLKFELRPSADEVSDFITRRSCSSDSSSLPNDFPDDAQGGFRGVFPRNDSSGITNHLLNSPRPHPDHEPTNGIIEPGAQISSSSSPANTDSWPLFPSISTDPTTAFDSDFLRYTSNPGHEQKQSVTSPPPNAWSSNHKTRLRESNVVIFGETGSGKSSIINTIAQEQLAKTSNDAHGCTSTSQRYPVEISGQRFVLIDTAGLCMGTADSVSAAKAEKKLKSLLREFMNSKLDGISLLVYCMDNTIAPSALVKAYDKFYSGICQKKVPIVVVVTGLEKETHMENWWDTNVEKFKGMSFADHACVTTLLEHSSFPDHVTHRILESGNILRKLVVKNCADLPVPNGSDSAAGTSWLKKIGKKG</sequence>
<dbReference type="AlphaFoldDB" id="A0AAD4E3D5"/>
<dbReference type="InterPro" id="IPR025662">
    <property type="entry name" value="Sigma_54_int_dom_ATP-bd_1"/>
</dbReference>
<dbReference type="SUPFAM" id="SSF52540">
    <property type="entry name" value="P-loop containing nucleoside triphosphate hydrolases"/>
    <property type="match status" value="1"/>
</dbReference>
<evidence type="ECO:0000256" key="2">
    <source>
        <dbReference type="ARBA" id="ARBA00022741"/>
    </source>
</evidence>
<evidence type="ECO:0000313" key="7">
    <source>
        <dbReference type="Proteomes" id="UP001195769"/>
    </source>
</evidence>
<dbReference type="InterPro" id="IPR006073">
    <property type="entry name" value="GTP-bd"/>
</dbReference>
<comment type="caution">
    <text evidence="6">The sequence shown here is derived from an EMBL/GenBank/DDBJ whole genome shotgun (WGS) entry which is preliminary data.</text>
</comment>
<dbReference type="GeneID" id="64656404"/>
<dbReference type="PROSITE" id="PS50011">
    <property type="entry name" value="PROTEIN_KINASE_DOM"/>
    <property type="match status" value="1"/>
</dbReference>
<reference evidence="6" key="1">
    <citation type="journal article" date="2020" name="New Phytol.">
        <title>Comparative genomics reveals dynamic genome evolution in host specialist ectomycorrhizal fungi.</title>
        <authorList>
            <person name="Lofgren L.A."/>
            <person name="Nguyen N.H."/>
            <person name="Vilgalys R."/>
            <person name="Ruytinx J."/>
            <person name="Liao H.L."/>
            <person name="Branco S."/>
            <person name="Kuo A."/>
            <person name="LaButti K."/>
            <person name="Lipzen A."/>
            <person name="Andreopoulos W."/>
            <person name="Pangilinan J."/>
            <person name="Riley R."/>
            <person name="Hundley H."/>
            <person name="Na H."/>
            <person name="Barry K."/>
            <person name="Grigoriev I.V."/>
            <person name="Stajich J.E."/>
            <person name="Kennedy P.G."/>
        </authorList>
    </citation>
    <scope>NUCLEOTIDE SEQUENCE</scope>
    <source>
        <strain evidence="6">FC203</strain>
    </source>
</reference>
<feature type="compositionally biased region" description="Polar residues" evidence="4">
    <location>
        <begin position="364"/>
        <end position="376"/>
    </location>
</feature>
<feature type="domain" description="Protein kinase" evidence="5">
    <location>
        <begin position="16"/>
        <end position="302"/>
    </location>
</feature>
<dbReference type="CDD" id="cd00882">
    <property type="entry name" value="Ras_like_GTPase"/>
    <property type="match status" value="1"/>
</dbReference>
<keyword evidence="6" id="KW-0808">Transferase</keyword>
<dbReference type="PROSITE" id="PS00109">
    <property type="entry name" value="PROTEIN_KINASE_TYR"/>
    <property type="match status" value="1"/>
</dbReference>
<evidence type="ECO:0000256" key="4">
    <source>
        <dbReference type="SAM" id="MobiDB-lite"/>
    </source>
</evidence>